<keyword evidence="5" id="KW-1185">Reference proteome</keyword>
<dbReference type="InterPro" id="IPR008030">
    <property type="entry name" value="NmrA-like"/>
</dbReference>
<dbReference type="Pfam" id="PF05368">
    <property type="entry name" value="NmrA"/>
    <property type="match status" value="1"/>
</dbReference>
<reference evidence="4 5" key="1">
    <citation type="submission" date="2020-07" db="EMBL/GenBank/DDBJ databases">
        <title>Metarhizium humberi genome.</title>
        <authorList>
            <person name="Lysoe E."/>
        </authorList>
    </citation>
    <scope>NUCLEOTIDE SEQUENCE [LARGE SCALE GENOMIC DNA]</scope>
    <source>
        <strain evidence="4 5">ESALQ1638</strain>
    </source>
</reference>
<dbReference type="PANTHER" id="PTHR47706">
    <property type="entry name" value="NMRA-LIKE FAMILY PROTEIN"/>
    <property type="match status" value="1"/>
</dbReference>
<dbReference type="Gene3D" id="3.90.25.10">
    <property type="entry name" value="UDP-galactose 4-epimerase, domain 1"/>
    <property type="match status" value="1"/>
</dbReference>
<accession>A0A9P8MFQ5</accession>
<dbReference type="PANTHER" id="PTHR47706:SF6">
    <property type="entry name" value="NMRA-LIKE FAMILY PROTEIN (AFU_ORTHOLOGUE AFUA_6G00280)"/>
    <property type="match status" value="1"/>
</dbReference>
<proteinExistence type="predicted"/>
<dbReference type="InterPro" id="IPR036291">
    <property type="entry name" value="NAD(P)-bd_dom_sf"/>
</dbReference>
<dbReference type="GO" id="GO:0016491">
    <property type="term" value="F:oxidoreductase activity"/>
    <property type="evidence" value="ECO:0007669"/>
    <property type="project" value="UniProtKB-KW"/>
</dbReference>
<feature type="domain" description="NmrA-like" evidence="3">
    <location>
        <begin position="27"/>
        <end position="274"/>
    </location>
</feature>
<keyword evidence="2" id="KW-0560">Oxidoreductase</keyword>
<dbReference type="EMBL" id="JACEFI010000005">
    <property type="protein sequence ID" value="KAH0598449.1"/>
    <property type="molecule type" value="Genomic_DNA"/>
</dbReference>
<name>A0A9P8MFQ5_9HYPO</name>
<dbReference type="InterPro" id="IPR045312">
    <property type="entry name" value="PCBER-like"/>
</dbReference>
<evidence type="ECO:0000256" key="2">
    <source>
        <dbReference type="ARBA" id="ARBA00023002"/>
    </source>
</evidence>
<dbReference type="CDD" id="cd05259">
    <property type="entry name" value="PCBER_SDR_a"/>
    <property type="match status" value="1"/>
</dbReference>
<evidence type="ECO:0000256" key="1">
    <source>
        <dbReference type="ARBA" id="ARBA00022857"/>
    </source>
</evidence>
<protein>
    <recommendedName>
        <fullName evidence="3">NmrA-like domain-containing protein</fullName>
    </recommendedName>
</protein>
<keyword evidence="1" id="KW-0521">NADP</keyword>
<evidence type="ECO:0000313" key="5">
    <source>
        <dbReference type="Proteomes" id="UP000764110"/>
    </source>
</evidence>
<comment type="caution">
    <text evidence="4">The sequence shown here is derived from an EMBL/GenBank/DDBJ whole genome shotgun (WGS) entry which is preliminary data.</text>
</comment>
<dbReference type="AlphaFoldDB" id="A0A9P8MFQ5"/>
<evidence type="ECO:0000259" key="3">
    <source>
        <dbReference type="Pfam" id="PF05368"/>
    </source>
</evidence>
<gene>
    <name evidence="4" type="ORF">MHUMG1_03747</name>
</gene>
<evidence type="ECO:0000313" key="4">
    <source>
        <dbReference type="EMBL" id="KAH0598449.1"/>
    </source>
</evidence>
<dbReference type="Proteomes" id="UP000764110">
    <property type="component" value="Unassembled WGS sequence"/>
</dbReference>
<dbReference type="Gene3D" id="3.40.50.720">
    <property type="entry name" value="NAD(P)-binding Rossmann-like Domain"/>
    <property type="match status" value="1"/>
</dbReference>
<dbReference type="InterPro" id="IPR051609">
    <property type="entry name" value="NmrA/Isoflavone_reductase-like"/>
</dbReference>
<organism evidence="4 5">
    <name type="scientific">Metarhizium humberi</name>
    <dbReference type="NCBI Taxonomy" id="2596975"/>
    <lineage>
        <taxon>Eukaryota</taxon>
        <taxon>Fungi</taxon>
        <taxon>Dikarya</taxon>
        <taxon>Ascomycota</taxon>
        <taxon>Pezizomycotina</taxon>
        <taxon>Sordariomycetes</taxon>
        <taxon>Hypocreomycetidae</taxon>
        <taxon>Hypocreales</taxon>
        <taxon>Clavicipitaceae</taxon>
        <taxon>Metarhizium</taxon>
    </lineage>
</organism>
<sequence length="330" mass="36401">MQLSQANLAALNRLHQQGQATAPTMDSVLVIGAGELGLCVLQALAAHPKRHHVKVSVLMRQATLDSAAPAKKRIVQRIKNLNVHFESADVVLAGVQELAGIFTNYHTVVSCSGMELPGGTQTKLAEAALRARVRRYLPWQYGMRYDVIGEGSSQDLFDEQLLVRRMLRAQSETQWVIISTGLFMSFLFAEDFGVVDLRRGVARALGSWDNRITVTAAPDIGRVTAEVVLDPRGVGNEVVLTAGDTVSYGELADLLDEHFGTRFARELWDVDTLRGQMAEDPSAVVKYRDVFARGRGVSWDKDRTLNFERGMELLDVKGYLDSVNFKVGEA</sequence>
<dbReference type="SUPFAM" id="SSF51735">
    <property type="entry name" value="NAD(P)-binding Rossmann-fold domains"/>
    <property type="match status" value="1"/>
</dbReference>